<protein>
    <submittedName>
        <fullName evidence="1">Zinc chelation protein SecC</fullName>
    </submittedName>
</protein>
<evidence type="ECO:0000313" key="1">
    <source>
        <dbReference type="EMBL" id="NFG17286.1"/>
    </source>
</evidence>
<evidence type="ECO:0000313" key="2">
    <source>
        <dbReference type="Proteomes" id="UP000478995"/>
    </source>
</evidence>
<reference evidence="1 2" key="1">
    <citation type="submission" date="2019-04" db="EMBL/GenBank/DDBJ databases">
        <title>Genome sequencing of Clostridium botulinum Groups I-IV and Clostridium butyricum.</title>
        <authorList>
            <person name="Brunt J."/>
            <person name="Van Vliet A.H.M."/>
            <person name="Stringer S.C."/>
            <person name="Carter A.T."/>
            <person name="Peck M.W."/>
        </authorList>
    </citation>
    <scope>NUCLEOTIDE SEQUENCE [LARGE SCALE GENOMIC DNA]</scope>
    <source>
        <strain evidence="1 2">IFR 18/037</strain>
    </source>
</reference>
<dbReference type="Proteomes" id="UP000478995">
    <property type="component" value="Unassembled WGS sequence"/>
</dbReference>
<dbReference type="RefSeq" id="WP_012704053.1">
    <property type="nucleotide sequence ID" value="NZ_CP013847.1"/>
</dbReference>
<dbReference type="InterPro" id="IPR004027">
    <property type="entry name" value="SEC_C_motif"/>
</dbReference>
<name>A0A6B4A382_CLOBO</name>
<sequence length="383" mass="45337">MSCNNIPELNEKNNLETLLNNLTKSDLTDIRKSLDIKGASKLNKKELVQVLESELQNNLNKIISNIGFYEYIFLDRYFDEIECINKNTNKFDNVINDLKKKGIIFEINGGKNKVVIPEELENNIKENFLDKEEFNLGFYISKDILKVIQALLHYYGALSLEELYKIIHRMSSNLKYGKDKNIEIEFDRSYLTNLLSDNNRSYYGIKKQDNTYYMEDVINLSYVLQGHKAVQYLDYKELSINYIRKFNKEEFYIKPLEKLKKYMKENLNLKEEKSNEVMYSTSCLIKNAFSVDYIFEDIKGRIYLKNEEVERDIKDIITEINNNIEKWCLRGHSIKEIKSKEDKIYEKVEKVNHKGKIGRNYPCPCGSGKKYKKCCLNKNKEYH</sequence>
<dbReference type="PANTHER" id="PTHR33747">
    <property type="entry name" value="UPF0225 PROTEIN SCO1677"/>
    <property type="match status" value="1"/>
</dbReference>
<comment type="caution">
    <text evidence="1">The sequence shown here is derived from an EMBL/GenBank/DDBJ whole genome shotgun (WGS) entry which is preliminary data.</text>
</comment>
<dbReference type="EMBL" id="SWOY01000003">
    <property type="protein sequence ID" value="NFG17286.1"/>
    <property type="molecule type" value="Genomic_DNA"/>
</dbReference>
<dbReference type="AlphaFoldDB" id="A0A6B4A382"/>
<dbReference type="Pfam" id="PF02810">
    <property type="entry name" value="SEC-C"/>
    <property type="match status" value="1"/>
</dbReference>
<dbReference type="Gene3D" id="3.10.450.50">
    <property type="match status" value="1"/>
</dbReference>
<proteinExistence type="predicted"/>
<accession>A0A6B4A382</accession>
<gene>
    <name evidence="1" type="ORF">FC794_10855</name>
</gene>
<dbReference type="SUPFAM" id="SSF103642">
    <property type="entry name" value="Sec-C motif"/>
    <property type="match status" value="1"/>
</dbReference>
<organism evidence="1 2">
    <name type="scientific">Clostridium botulinum</name>
    <dbReference type="NCBI Taxonomy" id="1491"/>
    <lineage>
        <taxon>Bacteria</taxon>
        <taxon>Bacillati</taxon>
        <taxon>Bacillota</taxon>
        <taxon>Clostridia</taxon>
        <taxon>Eubacteriales</taxon>
        <taxon>Clostridiaceae</taxon>
        <taxon>Clostridium</taxon>
    </lineage>
</organism>
<dbReference type="PANTHER" id="PTHR33747:SF1">
    <property type="entry name" value="ADENYLATE CYCLASE-ASSOCIATED CAP C-TERMINAL DOMAIN-CONTAINING PROTEIN"/>
    <property type="match status" value="1"/>
</dbReference>